<name>A0A3B0VKF7_9ZZZZ</name>
<dbReference type="GO" id="GO:0005737">
    <property type="term" value="C:cytoplasm"/>
    <property type="evidence" value="ECO:0007669"/>
    <property type="project" value="UniProtKB-SubCell"/>
</dbReference>
<gene>
    <name evidence="11" type="ORF">MNBD_DELTA04-792</name>
</gene>
<evidence type="ECO:0000256" key="2">
    <source>
        <dbReference type="ARBA" id="ARBA00005525"/>
    </source>
</evidence>
<feature type="domain" description="Pyrroline-5-carboxylate reductase catalytic N-terminal" evidence="9">
    <location>
        <begin position="6"/>
        <end position="101"/>
    </location>
</feature>
<reference evidence="11" key="1">
    <citation type="submission" date="2018-06" db="EMBL/GenBank/DDBJ databases">
        <authorList>
            <person name="Zhirakovskaya E."/>
        </authorList>
    </citation>
    <scope>NUCLEOTIDE SEQUENCE</scope>
</reference>
<evidence type="ECO:0000259" key="9">
    <source>
        <dbReference type="Pfam" id="PF03807"/>
    </source>
</evidence>
<organism evidence="11">
    <name type="scientific">hydrothermal vent metagenome</name>
    <dbReference type="NCBI Taxonomy" id="652676"/>
    <lineage>
        <taxon>unclassified sequences</taxon>
        <taxon>metagenomes</taxon>
        <taxon>ecological metagenomes</taxon>
    </lineage>
</organism>
<dbReference type="InterPro" id="IPR036291">
    <property type="entry name" value="NAD(P)-bd_dom_sf"/>
</dbReference>
<proteinExistence type="inferred from homology"/>
<dbReference type="InterPro" id="IPR008927">
    <property type="entry name" value="6-PGluconate_DH-like_C_sf"/>
</dbReference>
<dbReference type="InterPro" id="IPR000304">
    <property type="entry name" value="Pyrroline-COOH_reductase"/>
</dbReference>
<comment type="similarity">
    <text evidence="2">Belongs to the pyrroline-5-carboxylate reductase family.</text>
</comment>
<dbReference type="Pfam" id="PF14748">
    <property type="entry name" value="P5CR_dimer"/>
    <property type="match status" value="1"/>
</dbReference>
<dbReference type="GO" id="GO:0004735">
    <property type="term" value="F:pyrroline-5-carboxylate reductase activity"/>
    <property type="evidence" value="ECO:0007669"/>
    <property type="project" value="UniProtKB-EC"/>
</dbReference>
<dbReference type="PANTHER" id="PTHR11645">
    <property type="entry name" value="PYRROLINE-5-CARBOXYLATE REDUCTASE"/>
    <property type="match status" value="1"/>
</dbReference>
<evidence type="ECO:0000256" key="8">
    <source>
        <dbReference type="ARBA" id="ARBA00029440"/>
    </source>
</evidence>
<dbReference type="PANTHER" id="PTHR11645:SF0">
    <property type="entry name" value="PYRROLINE-5-CARBOXYLATE REDUCTASE 3"/>
    <property type="match status" value="1"/>
</dbReference>
<evidence type="ECO:0000259" key="10">
    <source>
        <dbReference type="Pfam" id="PF14748"/>
    </source>
</evidence>
<protein>
    <submittedName>
        <fullName evidence="11">Pyrroline-5-carboxylate reductase</fullName>
        <ecNumber evidence="11">1.5.1.2</ecNumber>
    </submittedName>
</protein>
<evidence type="ECO:0000256" key="5">
    <source>
        <dbReference type="ARBA" id="ARBA00022650"/>
    </source>
</evidence>
<dbReference type="AlphaFoldDB" id="A0A3B0VKF7"/>
<feature type="domain" description="Pyrroline-5-carboxylate reductase dimerisation" evidence="10">
    <location>
        <begin position="164"/>
        <end position="268"/>
    </location>
</feature>
<dbReference type="InterPro" id="IPR029036">
    <property type="entry name" value="P5CR_dimer"/>
</dbReference>
<dbReference type="InterPro" id="IPR053790">
    <property type="entry name" value="P5CR-like_CS"/>
</dbReference>
<comment type="subcellular location">
    <subcellularLocation>
        <location evidence="1">Cytoplasm</location>
    </subcellularLocation>
</comment>
<keyword evidence="7 11" id="KW-0560">Oxidoreductase</keyword>
<keyword evidence="3" id="KW-0963">Cytoplasm</keyword>
<dbReference type="Gene3D" id="3.40.50.720">
    <property type="entry name" value="NAD(P)-binding Rossmann-like Domain"/>
    <property type="match status" value="1"/>
</dbReference>
<dbReference type="InterPro" id="IPR028939">
    <property type="entry name" value="P5C_Rdtase_cat_N"/>
</dbReference>
<accession>A0A3B0VKF7</accession>
<keyword evidence="4" id="KW-0028">Amino-acid biosynthesis</keyword>
<dbReference type="NCBIfam" id="TIGR00112">
    <property type="entry name" value="proC"/>
    <property type="match status" value="1"/>
</dbReference>
<dbReference type="Pfam" id="PF03807">
    <property type="entry name" value="F420_oxidored"/>
    <property type="match status" value="1"/>
</dbReference>
<dbReference type="Gene3D" id="1.10.3730.10">
    <property type="entry name" value="ProC C-terminal domain-like"/>
    <property type="match status" value="1"/>
</dbReference>
<dbReference type="GO" id="GO:0055129">
    <property type="term" value="P:L-proline biosynthetic process"/>
    <property type="evidence" value="ECO:0007669"/>
    <property type="project" value="TreeGrafter"/>
</dbReference>
<dbReference type="SUPFAM" id="SSF48179">
    <property type="entry name" value="6-phosphogluconate dehydrogenase C-terminal domain-like"/>
    <property type="match status" value="1"/>
</dbReference>
<dbReference type="PROSITE" id="PS00521">
    <property type="entry name" value="P5CR"/>
    <property type="match status" value="1"/>
</dbReference>
<dbReference type="FunFam" id="3.40.50.720:FF:000190">
    <property type="entry name" value="Pyrroline-5-carboxylate reductase"/>
    <property type="match status" value="1"/>
</dbReference>
<dbReference type="EC" id="1.5.1.2" evidence="11"/>
<evidence type="ECO:0000313" key="11">
    <source>
        <dbReference type="EMBL" id="VAW39522.1"/>
    </source>
</evidence>
<comment type="pathway">
    <text evidence="8">Amino-acid biosynthesis.</text>
</comment>
<sequence>MEHIHTVGLIGGGQMGEALVRGMLEARLFPPEKIMVAEPDPARQDYLRATYSVAVTADALELAKACSIIIVAVKPQIIGSVLSLYRPGITRQHLVISIAAGITIKRLEEELGEEVRIIRVMPNTPALVLAGASALSSNTKAGSEDLETAKRIFSAVGTCVELSEDLLDAVTGLSGSGPGYVFTFIEAMVDGGVLAGLPRPVAEQLVLHTVYGSAKLAMETGEPAAVLKGRVTSPGGTTITGLEVLENSGFRGAVMTAVKAATERSRNMGQ</sequence>
<evidence type="ECO:0000256" key="1">
    <source>
        <dbReference type="ARBA" id="ARBA00004496"/>
    </source>
</evidence>
<dbReference type="SUPFAM" id="SSF51735">
    <property type="entry name" value="NAD(P)-binding Rossmann-fold domains"/>
    <property type="match status" value="1"/>
</dbReference>
<evidence type="ECO:0000256" key="3">
    <source>
        <dbReference type="ARBA" id="ARBA00022490"/>
    </source>
</evidence>
<evidence type="ECO:0000256" key="7">
    <source>
        <dbReference type="ARBA" id="ARBA00023002"/>
    </source>
</evidence>
<dbReference type="EMBL" id="UOEY01000077">
    <property type="protein sequence ID" value="VAW39522.1"/>
    <property type="molecule type" value="Genomic_DNA"/>
</dbReference>
<evidence type="ECO:0000256" key="6">
    <source>
        <dbReference type="ARBA" id="ARBA00022857"/>
    </source>
</evidence>
<dbReference type="HAMAP" id="MF_01925">
    <property type="entry name" value="P5C_reductase"/>
    <property type="match status" value="1"/>
</dbReference>
<keyword evidence="5" id="KW-0641">Proline biosynthesis</keyword>
<dbReference type="FunFam" id="1.10.3730.10:FF:000001">
    <property type="entry name" value="Pyrroline-5-carboxylate reductase"/>
    <property type="match status" value="1"/>
</dbReference>
<dbReference type="PIRSF" id="PIRSF000193">
    <property type="entry name" value="Pyrrol-5-carb_rd"/>
    <property type="match status" value="1"/>
</dbReference>
<evidence type="ECO:0000256" key="4">
    <source>
        <dbReference type="ARBA" id="ARBA00022605"/>
    </source>
</evidence>
<keyword evidence="6" id="KW-0521">NADP</keyword>